<evidence type="ECO:0000313" key="5">
    <source>
        <dbReference type="EMBL" id="SEQ05197.1"/>
    </source>
</evidence>
<dbReference type="Pfam" id="PF01022">
    <property type="entry name" value="HTH_5"/>
    <property type="match status" value="1"/>
</dbReference>
<feature type="domain" description="HTH arsR-type" evidence="4">
    <location>
        <begin position="1"/>
        <end position="89"/>
    </location>
</feature>
<dbReference type="SUPFAM" id="SSF46785">
    <property type="entry name" value="Winged helix' DNA-binding domain"/>
    <property type="match status" value="1"/>
</dbReference>
<evidence type="ECO:0000256" key="3">
    <source>
        <dbReference type="ARBA" id="ARBA00023163"/>
    </source>
</evidence>
<dbReference type="OrthoDB" id="9799175at2"/>
<dbReference type="InterPro" id="IPR036390">
    <property type="entry name" value="WH_DNA-bd_sf"/>
</dbReference>
<evidence type="ECO:0000256" key="2">
    <source>
        <dbReference type="ARBA" id="ARBA00023125"/>
    </source>
</evidence>
<proteinExistence type="predicted"/>
<protein>
    <submittedName>
        <fullName evidence="5">ArsR family transcriptional regulator</fullName>
    </submittedName>
</protein>
<dbReference type="STRING" id="89093.SAMN04488558_104161"/>
<evidence type="ECO:0000259" key="4">
    <source>
        <dbReference type="PROSITE" id="PS50987"/>
    </source>
</evidence>
<evidence type="ECO:0000313" key="6">
    <source>
        <dbReference type="Proteomes" id="UP000198833"/>
    </source>
</evidence>
<dbReference type="InterPro" id="IPR011991">
    <property type="entry name" value="ArsR-like_HTH"/>
</dbReference>
<keyword evidence="1" id="KW-0805">Transcription regulation</keyword>
<dbReference type="GO" id="GO:0003677">
    <property type="term" value="F:DNA binding"/>
    <property type="evidence" value="ECO:0007669"/>
    <property type="project" value="UniProtKB-KW"/>
</dbReference>
<dbReference type="InterPro" id="IPR036388">
    <property type="entry name" value="WH-like_DNA-bd_sf"/>
</dbReference>
<organism evidence="5 6">
    <name type="scientific">Ignavigranum ruoffiae</name>
    <dbReference type="NCBI Taxonomy" id="89093"/>
    <lineage>
        <taxon>Bacteria</taxon>
        <taxon>Bacillati</taxon>
        <taxon>Bacillota</taxon>
        <taxon>Bacilli</taxon>
        <taxon>Lactobacillales</taxon>
        <taxon>Aerococcaceae</taxon>
        <taxon>Ignavigranum</taxon>
    </lineage>
</organism>
<dbReference type="AlphaFoldDB" id="A0A1H9CVR7"/>
<dbReference type="InterPro" id="IPR051011">
    <property type="entry name" value="Metal_resp_trans_reg"/>
</dbReference>
<dbReference type="CDD" id="cd00090">
    <property type="entry name" value="HTH_ARSR"/>
    <property type="match status" value="1"/>
</dbReference>
<dbReference type="PROSITE" id="PS50987">
    <property type="entry name" value="HTH_ARSR_2"/>
    <property type="match status" value="1"/>
</dbReference>
<keyword evidence="2" id="KW-0238">DNA-binding</keyword>
<dbReference type="NCBIfam" id="NF033788">
    <property type="entry name" value="HTH_metalloreg"/>
    <property type="match status" value="1"/>
</dbReference>
<dbReference type="Gene3D" id="1.10.10.10">
    <property type="entry name" value="Winged helix-like DNA-binding domain superfamily/Winged helix DNA-binding domain"/>
    <property type="match status" value="1"/>
</dbReference>
<dbReference type="Proteomes" id="UP000198833">
    <property type="component" value="Unassembled WGS sequence"/>
</dbReference>
<dbReference type="GO" id="GO:0003700">
    <property type="term" value="F:DNA-binding transcription factor activity"/>
    <property type="evidence" value="ECO:0007669"/>
    <property type="project" value="InterPro"/>
</dbReference>
<dbReference type="SMART" id="SM00418">
    <property type="entry name" value="HTH_ARSR"/>
    <property type="match status" value="1"/>
</dbReference>
<dbReference type="PRINTS" id="PR00778">
    <property type="entry name" value="HTHARSR"/>
</dbReference>
<dbReference type="RefSeq" id="WP_159428854.1">
    <property type="nucleotide sequence ID" value="NZ_CALUDV010000003.1"/>
</dbReference>
<dbReference type="EMBL" id="FOEN01000004">
    <property type="protein sequence ID" value="SEQ05197.1"/>
    <property type="molecule type" value="Genomic_DNA"/>
</dbReference>
<accession>A0A1H9CVR7</accession>
<sequence length="120" mass="13963">MQVVDLLKVLADDTRLRVLMLLRDQPLCVSQIQKILDLPQSTLSKHLAKLREAQLVKPQKDGKFVKYHLVHHYLVNVLLYDIYYEGKEEIFDQDRAAIVDFEDMLTACQECLAHEKTSSH</sequence>
<gene>
    <name evidence="5" type="ORF">SAMN04488558_104161</name>
</gene>
<keyword evidence="3" id="KW-0804">Transcription</keyword>
<evidence type="ECO:0000256" key="1">
    <source>
        <dbReference type="ARBA" id="ARBA00023015"/>
    </source>
</evidence>
<dbReference type="InterPro" id="IPR001845">
    <property type="entry name" value="HTH_ArsR_DNA-bd_dom"/>
</dbReference>
<name>A0A1H9CVR7_9LACT</name>
<reference evidence="5 6" key="1">
    <citation type="submission" date="2016-10" db="EMBL/GenBank/DDBJ databases">
        <authorList>
            <person name="de Groot N.N."/>
        </authorList>
    </citation>
    <scope>NUCLEOTIDE SEQUENCE [LARGE SCALE GENOMIC DNA]</scope>
    <source>
        <strain evidence="5 6">DSM 15695</strain>
    </source>
</reference>
<dbReference type="PANTHER" id="PTHR43132">
    <property type="entry name" value="ARSENICAL RESISTANCE OPERON REPRESSOR ARSR-RELATED"/>
    <property type="match status" value="1"/>
</dbReference>
<dbReference type="PANTHER" id="PTHR43132:SF2">
    <property type="entry name" value="ARSENICAL RESISTANCE OPERON REPRESSOR ARSR-RELATED"/>
    <property type="match status" value="1"/>
</dbReference>
<keyword evidence="6" id="KW-1185">Reference proteome</keyword>